<dbReference type="OrthoDB" id="433924at2759"/>
<sequence>MSDMEVDKPNTFERQATPSSSDSSRASSQDDAISASTETVPFTMSRPNETEYHLQNILAELIPEGTVVTEGAIERISKAFTVLIENASDKAAEKALARFNKSNGGTTRSGSRKTTTSKKASTTAKARATPRPATNKTGNGSTKKRKVSPVEEDEYEVESILTHKLARNGALLFSIKWKGYPETEATWEEKSDLMHCQELLKEYAKKHRLAI</sequence>
<dbReference type="GO" id="GO:0005634">
    <property type="term" value="C:nucleus"/>
    <property type="evidence" value="ECO:0007669"/>
    <property type="project" value="UniProtKB-SubCell"/>
</dbReference>
<dbReference type="InterPro" id="IPR023779">
    <property type="entry name" value="Chromodomain_CS"/>
</dbReference>
<dbReference type="EMBL" id="JAAAHY010000103">
    <property type="protein sequence ID" value="KAF9967088.1"/>
    <property type="molecule type" value="Genomic_DNA"/>
</dbReference>
<comment type="subcellular location">
    <subcellularLocation>
        <location evidence="1">Nucleus</location>
    </subcellularLocation>
</comment>
<comment type="caution">
    <text evidence="5">The sequence shown here is derived from an EMBL/GenBank/DDBJ whole genome shotgun (WGS) entry which is preliminary data.</text>
</comment>
<protein>
    <recommendedName>
        <fullName evidence="4">Chromo domain-containing protein</fullName>
    </recommendedName>
</protein>
<reference evidence="5" key="1">
    <citation type="journal article" date="2020" name="Fungal Divers.">
        <title>Resolving the Mortierellaceae phylogeny through synthesis of multi-gene phylogenetics and phylogenomics.</title>
        <authorList>
            <person name="Vandepol N."/>
            <person name="Liber J."/>
            <person name="Desiro A."/>
            <person name="Na H."/>
            <person name="Kennedy M."/>
            <person name="Barry K."/>
            <person name="Grigoriev I.V."/>
            <person name="Miller A.N."/>
            <person name="O'Donnell K."/>
            <person name="Stajich J.E."/>
            <person name="Bonito G."/>
        </authorList>
    </citation>
    <scope>NUCLEOTIDE SEQUENCE</scope>
    <source>
        <strain evidence="5">CK1249</strain>
    </source>
</reference>
<keyword evidence="2" id="KW-0539">Nucleus</keyword>
<feature type="compositionally biased region" description="Low complexity" evidence="3">
    <location>
        <begin position="100"/>
        <end position="135"/>
    </location>
</feature>
<feature type="domain" description="Chromo" evidence="4">
    <location>
        <begin position="155"/>
        <end position="211"/>
    </location>
</feature>
<dbReference type="AlphaFoldDB" id="A0A9P6M613"/>
<organism evidence="5 6">
    <name type="scientific">Mortierella alpina</name>
    <name type="common">Oleaginous fungus</name>
    <name type="synonym">Mortierella renispora</name>
    <dbReference type="NCBI Taxonomy" id="64518"/>
    <lineage>
        <taxon>Eukaryota</taxon>
        <taxon>Fungi</taxon>
        <taxon>Fungi incertae sedis</taxon>
        <taxon>Mucoromycota</taxon>
        <taxon>Mortierellomycotina</taxon>
        <taxon>Mortierellomycetes</taxon>
        <taxon>Mortierellales</taxon>
        <taxon>Mortierellaceae</taxon>
        <taxon>Mortierella</taxon>
    </lineage>
</organism>
<evidence type="ECO:0000256" key="3">
    <source>
        <dbReference type="SAM" id="MobiDB-lite"/>
    </source>
</evidence>
<feature type="compositionally biased region" description="Low complexity" evidence="3">
    <location>
        <begin position="19"/>
        <end position="36"/>
    </location>
</feature>
<evidence type="ECO:0000259" key="4">
    <source>
        <dbReference type="PROSITE" id="PS50013"/>
    </source>
</evidence>
<evidence type="ECO:0000256" key="1">
    <source>
        <dbReference type="ARBA" id="ARBA00004123"/>
    </source>
</evidence>
<dbReference type="Gene3D" id="2.40.50.40">
    <property type="match status" value="1"/>
</dbReference>
<dbReference type="SMART" id="SM00298">
    <property type="entry name" value="CHROMO"/>
    <property type="match status" value="1"/>
</dbReference>
<dbReference type="Pfam" id="PF00385">
    <property type="entry name" value="Chromo"/>
    <property type="match status" value="1"/>
</dbReference>
<dbReference type="InterPro" id="IPR016197">
    <property type="entry name" value="Chromo-like_dom_sf"/>
</dbReference>
<dbReference type="InterPro" id="IPR051219">
    <property type="entry name" value="Heterochromatin_chromo-domain"/>
</dbReference>
<proteinExistence type="predicted"/>
<dbReference type="PROSITE" id="PS00598">
    <property type="entry name" value="CHROMO_1"/>
    <property type="match status" value="1"/>
</dbReference>
<name>A0A9P6M613_MORAP</name>
<dbReference type="InterPro" id="IPR023780">
    <property type="entry name" value="Chromo_domain"/>
</dbReference>
<dbReference type="PROSITE" id="PS50013">
    <property type="entry name" value="CHROMO_2"/>
    <property type="match status" value="1"/>
</dbReference>
<feature type="region of interest" description="Disordered" evidence="3">
    <location>
        <begin position="99"/>
        <end position="152"/>
    </location>
</feature>
<dbReference type="InterPro" id="IPR000953">
    <property type="entry name" value="Chromo/chromo_shadow_dom"/>
</dbReference>
<feature type="compositionally biased region" description="Basic and acidic residues" evidence="3">
    <location>
        <begin position="1"/>
        <end position="11"/>
    </location>
</feature>
<dbReference type="CDD" id="cd00024">
    <property type="entry name" value="CD_CSD"/>
    <property type="match status" value="1"/>
</dbReference>
<dbReference type="PANTHER" id="PTHR22812">
    <property type="entry name" value="CHROMOBOX PROTEIN"/>
    <property type="match status" value="1"/>
</dbReference>
<feature type="compositionally biased region" description="Polar residues" evidence="3">
    <location>
        <begin position="37"/>
        <end position="47"/>
    </location>
</feature>
<dbReference type="Proteomes" id="UP000738359">
    <property type="component" value="Unassembled WGS sequence"/>
</dbReference>
<accession>A0A9P6M613</accession>
<feature type="region of interest" description="Disordered" evidence="3">
    <location>
        <begin position="1"/>
        <end position="47"/>
    </location>
</feature>
<evidence type="ECO:0000256" key="2">
    <source>
        <dbReference type="ARBA" id="ARBA00023242"/>
    </source>
</evidence>
<evidence type="ECO:0000313" key="5">
    <source>
        <dbReference type="EMBL" id="KAF9967088.1"/>
    </source>
</evidence>
<dbReference type="SUPFAM" id="SSF54160">
    <property type="entry name" value="Chromo domain-like"/>
    <property type="match status" value="1"/>
</dbReference>
<gene>
    <name evidence="5" type="ORF">BGZ70_000185</name>
</gene>
<keyword evidence="6" id="KW-1185">Reference proteome</keyword>
<evidence type="ECO:0000313" key="6">
    <source>
        <dbReference type="Proteomes" id="UP000738359"/>
    </source>
</evidence>